<dbReference type="GO" id="GO:0016829">
    <property type="term" value="F:lyase activity"/>
    <property type="evidence" value="ECO:0007669"/>
    <property type="project" value="UniProtKB-KW"/>
</dbReference>
<protein>
    <submittedName>
        <fullName evidence="2">Pyruvate formate lyase</fullName>
    </submittedName>
</protein>
<dbReference type="HOGENOM" id="CLU_068810_0_0_6"/>
<feature type="non-terminal residue" evidence="2">
    <location>
        <position position="332"/>
    </location>
</feature>
<evidence type="ECO:0000313" key="3">
    <source>
        <dbReference type="Proteomes" id="UP000003692"/>
    </source>
</evidence>
<dbReference type="PROSITE" id="PS51554">
    <property type="entry name" value="PFL"/>
    <property type="match status" value="1"/>
</dbReference>
<evidence type="ECO:0000259" key="1">
    <source>
        <dbReference type="PROSITE" id="PS51554"/>
    </source>
</evidence>
<proteinExistence type="predicted"/>
<keyword evidence="2" id="KW-0670">Pyruvate</keyword>
<dbReference type="SUPFAM" id="SSF51998">
    <property type="entry name" value="PFL-like glycyl radical enzymes"/>
    <property type="match status" value="1"/>
</dbReference>
<evidence type="ECO:0000313" key="2">
    <source>
        <dbReference type="EMBL" id="EFE23974.1"/>
    </source>
</evidence>
<dbReference type="RefSeq" id="WP_005283195.1">
    <property type="nucleotide sequence ID" value="NZ_GG739633.1"/>
</dbReference>
<gene>
    <name evidence="2" type="ORF">EDWATA_01007</name>
</gene>
<dbReference type="Gene3D" id="3.20.70.20">
    <property type="match status" value="1"/>
</dbReference>
<name>D4F2Q6_EDWTA</name>
<dbReference type="Proteomes" id="UP000003692">
    <property type="component" value="Unassembled WGS sequence"/>
</dbReference>
<dbReference type="PANTHER" id="PTHR30191">
    <property type="entry name" value="FORMATE ACETYLTRANSFERASE"/>
    <property type="match status" value="1"/>
</dbReference>
<organism evidence="2 3">
    <name type="scientific">Edwardsiella tarda ATCC 23685</name>
    <dbReference type="NCBI Taxonomy" id="500638"/>
    <lineage>
        <taxon>Bacteria</taxon>
        <taxon>Pseudomonadati</taxon>
        <taxon>Pseudomonadota</taxon>
        <taxon>Gammaproteobacteria</taxon>
        <taxon>Enterobacterales</taxon>
        <taxon>Hafniaceae</taxon>
        <taxon>Edwardsiella</taxon>
    </lineage>
</organism>
<comment type="caution">
    <text evidence="2">The sequence shown here is derived from an EMBL/GenBank/DDBJ whole genome shotgun (WGS) entry which is preliminary data.</text>
</comment>
<accession>D4F2Q6</accession>
<sequence length="332" mass="37936">MNMKSEVRIDSDAWRGFAGTEWKNEINVRDFIQNNYTPYYGDESFLAPATSATTALWQKVMAGIRVENATHAPVDFDSNIATTITAHAPGYITRDLETIVGLQTDQPLKRALHPFGGINMIRSAFQAYGREMDPAFEYLFSDLRKTHNQGVFDVYSPEMLRCRKSGILTGLPDGYGRGRIIGDYRRVALYGIAYLVREREWQFADLQPRLERGEDLEAVIRLREELAEQRRALLQIQEMAASYGYDISRPARSAQEAIQWLYFAYLAAVKSQNGGAMSLGRTATFLDIYLERDLREGVLNEVQAQELIDHFIMKIRMVRFLRTPEFDALFSG</sequence>
<feature type="domain" description="PFL" evidence="1">
    <location>
        <begin position="5"/>
        <end position="332"/>
    </location>
</feature>
<dbReference type="PANTHER" id="PTHR30191:SF7">
    <property type="entry name" value="PFL-LIKE ENZYME TDCE"/>
    <property type="match status" value="1"/>
</dbReference>
<dbReference type="Pfam" id="PF02901">
    <property type="entry name" value="PFL-like"/>
    <property type="match status" value="1"/>
</dbReference>
<keyword evidence="2" id="KW-0456">Lyase</keyword>
<dbReference type="InterPro" id="IPR004184">
    <property type="entry name" value="PFL_dom"/>
</dbReference>
<dbReference type="EMBL" id="ADGK01000043">
    <property type="protein sequence ID" value="EFE23974.1"/>
    <property type="molecule type" value="Genomic_DNA"/>
</dbReference>
<dbReference type="InterPro" id="IPR050244">
    <property type="entry name" value="Auton_GlycylRad_Cofactor"/>
</dbReference>
<dbReference type="GO" id="GO:0005829">
    <property type="term" value="C:cytosol"/>
    <property type="evidence" value="ECO:0007669"/>
    <property type="project" value="TreeGrafter"/>
</dbReference>
<reference evidence="2 3" key="1">
    <citation type="submission" date="2010-02" db="EMBL/GenBank/DDBJ databases">
        <authorList>
            <person name="Weinstock G."/>
            <person name="Sodergren E."/>
            <person name="Clifton S."/>
            <person name="Fulton L."/>
            <person name="Fulton B."/>
            <person name="Courtney L."/>
            <person name="Fronick C."/>
            <person name="Harrison M."/>
            <person name="Strong C."/>
            <person name="Farmer C."/>
            <person name="Delahaunty K."/>
            <person name="Markovic C."/>
            <person name="Hall O."/>
            <person name="Minx P."/>
            <person name="Tomlinson C."/>
            <person name="Mitreva M."/>
            <person name="Nelson J."/>
            <person name="Hou S."/>
            <person name="Wollam A."/>
            <person name="Pepin K.H."/>
            <person name="Johnson M."/>
            <person name="Bhonagiri V."/>
            <person name="Zhang X."/>
            <person name="Suruliraj S."/>
            <person name="Warren W."/>
            <person name="Chinwalla A."/>
            <person name="Mardis E.R."/>
            <person name="Wilson R.K."/>
        </authorList>
    </citation>
    <scope>NUCLEOTIDE SEQUENCE [LARGE SCALE GENOMIC DNA]</scope>
    <source>
        <strain evidence="2 3">ATCC 23685</strain>
    </source>
</reference>
<dbReference type="AlphaFoldDB" id="D4F2Q6"/>
<dbReference type="GO" id="GO:0008861">
    <property type="term" value="F:formate C-acetyltransferase activity"/>
    <property type="evidence" value="ECO:0007669"/>
    <property type="project" value="TreeGrafter"/>
</dbReference>